<dbReference type="EMBL" id="QYUM01000002">
    <property type="protein sequence ID" value="RJF93199.1"/>
    <property type="molecule type" value="Genomic_DNA"/>
</dbReference>
<name>A0A418WPS1_9SPHN</name>
<dbReference type="Proteomes" id="UP000286100">
    <property type="component" value="Unassembled WGS sequence"/>
</dbReference>
<reference evidence="1 2" key="1">
    <citation type="submission" date="2018-09" db="EMBL/GenBank/DDBJ databases">
        <authorList>
            <person name="Zhu H."/>
        </authorList>
    </citation>
    <scope>NUCLEOTIDE SEQUENCE [LARGE SCALE GENOMIC DNA]</scope>
    <source>
        <strain evidence="1 2">K2R01-6</strain>
    </source>
</reference>
<protein>
    <submittedName>
        <fullName evidence="1">Uncharacterized protein</fullName>
    </submittedName>
</protein>
<dbReference type="AlphaFoldDB" id="A0A418WPS1"/>
<sequence>MMISWPDMLKILSKREESFEFKSFLRSCEETPSISETPVEYNDPQGHTVFYKFLLSGVEIGVRAGVVNHVHFYATSHEGYQPYKGLIGPYEASGWNEQLATELLRPPVKSGGGKPDALIGYVHRWMKFELDSFFLRFEFAPEGSLWKATIVR</sequence>
<accession>A0A418WPS1</accession>
<organism evidence="1 2">
    <name type="scientific">Sphingomonas cavernae</name>
    <dbReference type="NCBI Taxonomy" id="2320861"/>
    <lineage>
        <taxon>Bacteria</taxon>
        <taxon>Pseudomonadati</taxon>
        <taxon>Pseudomonadota</taxon>
        <taxon>Alphaproteobacteria</taxon>
        <taxon>Sphingomonadales</taxon>
        <taxon>Sphingomonadaceae</taxon>
        <taxon>Sphingomonas</taxon>
    </lineage>
</organism>
<comment type="caution">
    <text evidence="1">The sequence shown here is derived from an EMBL/GenBank/DDBJ whole genome shotgun (WGS) entry which is preliminary data.</text>
</comment>
<evidence type="ECO:0000313" key="1">
    <source>
        <dbReference type="EMBL" id="RJF93199.1"/>
    </source>
</evidence>
<keyword evidence="2" id="KW-1185">Reference proteome</keyword>
<gene>
    <name evidence="1" type="ORF">D3876_02235</name>
</gene>
<proteinExistence type="predicted"/>
<evidence type="ECO:0000313" key="2">
    <source>
        <dbReference type="Proteomes" id="UP000286100"/>
    </source>
</evidence>